<keyword evidence="9" id="KW-1185">Reference proteome</keyword>
<dbReference type="STRING" id="684364.F4NYL0"/>
<dbReference type="GeneID" id="18242718"/>
<dbReference type="PANTHER" id="PTHR13040:SF2">
    <property type="entry name" value="AUTOPHAGY PROTEIN 5"/>
    <property type="match status" value="1"/>
</dbReference>
<dbReference type="InterPro" id="IPR042526">
    <property type="entry name" value="Atg5_HR"/>
</dbReference>
<feature type="domain" description="Autophagy protein ATG5 alpha-helical bundle region" evidence="7">
    <location>
        <begin position="22"/>
        <end position="77"/>
    </location>
</feature>
<dbReference type="Gene3D" id="1.10.246.190">
    <property type="entry name" value="Autophagy protein Apg5, helix rich domain"/>
    <property type="match status" value="1"/>
</dbReference>
<dbReference type="EMBL" id="GL882881">
    <property type="protein sequence ID" value="EGF81730.1"/>
    <property type="molecule type" value="Genomic_DNA"/>
</dbReference>
<organism evidence="8 9">
    <name type="scientific">Batrachochytrium dendrobatidis (strain JAM81 / FGSC 10211)</name>
    <name type="common">Frog chytrid fungus</name>
    <dbReference type="NCBI Taxonomy" id="684364"/>
    <lineage>
        <taxon>Eukaryota</taxon>
        <taxon>Fungi</taxon>
        <taxon>Fungi incertae sedis</taxon>
        <taxon>Chytridiomycota</taxon>
        <taxon>Chytridiomycota incertae sedis</taxon>
        <taxon>Chytridiomycetes</taxon>
        <taxon>Rhizophydiales</taxon>
        <taxon>Rhizophydiales incertae sedis</taxon>
        <taxon>Batrachochytrium</taxon>
    </lineage>
</organism>
<evidence type="ECO:0000313" key="8">
    <source>
        <dbReference type="EMBL" id="EGF81730.1"/>
    </source>
</evidence>
<gene>
    <name evidence="8" type="ORF">BATDEDRAFT_87226</name>
</gene>
<proteinExistence type="inferred from homology"/>
<dbReference type="GO" id="GO:0034045">
    <property type="term" value="C:phagophore assembly site membrane"/>
    <property type="evidence" value="ECO:0007669"/>
    <property type="project" value="UniProtKB-SubCell"/>
</dbReference>
<keyword evidence="5" id="KW-0472">Membrane</keyword>
<evidence type="ECO:0000256" key="5">
    <source>
        <dbReference type="RuleBase" id="RU361202"/>
    </source>
</evidence>
<feature type="domain" description="Autophagy protein ATG5 UblB" evidence="6">
    <location>
        <begin position="84"/>
        <end position="161"/>
    </location>
</feature>
<dbReference type="Proteomes" id="UP000007241">
    <property type="component" value="Unassembled WGS sequence"/>
</dbReference>
<keyword evidence="3 5" id="KW-0832">Ubl conjugation</keyword>
<dbReference type="OrthoDB" id="272162at2759"/>
<reference evidence="8 9" key="1">
    <citation type="submission" date="2009-12" db="EMBL/GenBank/DDBJ databases">
        <title>The draft genome of Batrachochytrium dendrobatidis.</title>
        <authorList>
            <consortium name="US DOE Joint Genome Institute (JGI-PGF)"/>
            <person name="Kuo A."/>
            <person name="Salamov A."/>
            <person name="Schmutz J."/>
            <person name="Lucas S."/>
            <person name="Pitluck S."/>
            <person name="Rosenblum E."/>
            <person name="Stajich J."/>
            <person name="Eisen M."/>
            <person name="Grigoriev I.V."/>
        </authorList>
    </citation>
    <scope>NUCLEOTIDE SEQUENCE [LARGE SCALE GENOMIC DNA]</scope>
    <source>
        <strain evidence="9">JAM81 / FGSC 10211</strain>
    </source>
</reference>
<evidence type="ECO:0000256" key="1">
    <source>
        <dbReference type="ARBA" id="ARBA00006910"/>
    </source>
</evidence>
<evidence type="ECO:0000259" key="7">
    <source>
        <dbReference type="Pfam" id="PF20637"/>
    </source>
</evidence>
<dbReference type="AlphaFoldDB" id="F4NYL0"/>
<comment type="function">
    <text evidence="5">Involved in cytoplasm to vacuole transport (Cvt) and autophagic vesicle formation.</text>
</comment>
<evidence type="ECO:0000256" key="4">
    <source>
        <dbReference type="ARBA" id="ARBA00023006"/>
    </source>
</evidence>
<keyword evidence="5" id="KW-0813">Transport</keyword>
<dbReference type="FunCoup" id="F4NYL0">
    <property type="interactions" value="205"/>
</dbReference>
<evidence type="ECO:0000259" key="6">
    <source>
        <dbReference type="Pfam" id="PF04106"/>
    </source>
</evidence>
<dbReference type="InterPro" id="IPR007239">
    <property type="entry name" value="Atg5"/>
</dbReference>
<dbReference type="InterPro" id="IPR048940">
    <property type="entry name" value="ATG5_HBR"/>
</dbReference>
<keyword evidence="4 5" id="KW-0072">Autophagy</keyword>
<evidence type="ECO:0000256" key="3">
    <source>
        <dbReference type="ARBA" id="ARBA00022843"/>
    </source>
</evidence>
<comment type="subunit">
    <text evidence="5">Conjugated with ATG12.</text>
</comment>
<dbReference type="HOGENOM" id="CLU_051894_1_1_1"/>
<evidence type="ECO:0000256" key="2">
    <source>
        <dbReference type="ARBA" id="ARBA00022499"/>
    </source>
</evidence>
<sequence>MHYTDFPSDSLITMDEEGCGPNTLRDHFMGMIKQADYMRNGSISRVMTLSTQDQTQLWDSIGVGHHDLFWQVNSGLVSDTLPKHIPVRIYMLSNAISGIRAFTVLQDLYSPYLPDGQTEMTAGDMGLMGTLILHGVVVPPDMGLLWLSRHASYSDGFLHFVFYTD</sequence>
<dbReference type="RefSeq" id="XP_006677510.1">
    <property type="nucleotide sequence ID" value="XM_006677447.1"/>
</dbReference>
<protein>
    <recommendedName>
        <fullName evidence="5">Autophagy protein 5</fullName>
    </recommendedName>
</protein>
<keyword evidence="2 5" id="KW-1017">Isopeptide bond</keyword>
<dbReference type="Gene3D" id="3.10.20.90">
    <property type="entry name" value="Phosphatidylinositol 3-kinase Catalytic Subunit, Chain A, domain 1"/>
    <property type="match status" value="1"/>
</dbReference>
<dbReference type="Pfam" id="PF20637">
    <property type="entry name" value="ATG5_HBR"/>
    <property type="match status" value="1"/>
</dbReference>
<accession>F4NYL0</accession>
<dbReference type="Pfam" id="PF04106">
    <property type="entry name" value="ATG5_UblB"/>
    <property type="match status" value="1"/>
</dbReference>
<dbReference type="InterPro" id="IPR048318">
    <property type="entry name" value="ATG5_UblB"/>
</dbReference>
<name>F4NYL0_BATDJ</name>
<comment type="similarity">
    <text evidence="1 5">Belongs to the ATG5 family.</text>
</comment>
<dbReference type="PANTHER" id="PTHR13040">
    <property type="entry name" value="AUTOPHAGY PROTEIN 5"/>
    <property type="match status" value="1"/>
</dbReference>
<dbReference type="GO" id="GO:0006914">
    <property type="term" value="P:autophagy"/>
    <property type="evidence" value="ECO:0007669"/>
    <property type="project" value="UniProtKB-KW"/>
</dbReference>
<comment type="subcellular location">
    <subcellularLocation>
        <location evidence="5">Preautophagosomal structure membrane</location>
        <topology evidence="5">Peripheral membrane protein</topology>
    </subcellularLocation>
</comment>
<evidence type="ECO:0000313" key="9">
    <source>
        <dbReference type="Proteomes" id="UP000007241"/>
    </source>
</evidence>
<dbReference type="InParanoid" id="F4NYL0"/>